<keyword evidence="1" id="KW-0472">Membrane</keyword>
<dbReference type="OrthoDB" id="582014at2"/>
<evidence type="ECO:0000313" key="2">
    <source>
        <dbReference type="EMBL" id="TYC50771.1"/>
    </source>
</evidence>
<comment type="caution">
    <text evidence="2">The sequence shown here is derived from an EMBL/GenBank/DDBJ whole genome shotgun (WGS) entry which is preliminary data.</text>
</comment>
<dbReference type="RefSeq" id="WP_148581729.1">
    <property type="nucleotide sequence ID" value="NZ_SDKK01000049.1"/>
</dbReference>
<feature type="transmembrane region" description="Helical" evidence="1">
    <location>
        <begin position="126"/>
        <end position="144"/>
    </location>
</feature>
<name>A0A6C2C9M6_9RHOO</name>
<feature type="transmembrane region" description="Helical" evidence="1">
    <location>
        <begin position="61"/>
        <end position="78"/>
    </location>
</feature>
<dbReference type="Proteomes" id="UP000389128">
    <property type="component" value="Unassembled WGS sequence"/>
</dbReference>
<sequence length="184" mass="19975">MAGKSHVDANYRFIAAYQEVNARIAQRQQALALYVTLVVSILAALVALKPGAGAGHVPVEWLILGFPVASTCLAFLNYKSERAITNLRHFLSALERLERDSHALPSYNTDPHWAAGANKARRFHDLAAAVLVTGGNGIGLAAGLSIYPERLHENPLILWIAFAVSLSSLVALLLNPKWSFRPQA</sequence>
<organism evidence="2 3">
    <name type="scientific">Zoogloea oleivorans</name>
    <dbReference type="NCBI Taxonomy" id="1552750"/>
    <lineage>
        <taxon>Bacteria</taxon>
        <taxon>Pseudomonadati</taxon>
        <taxon>Pseudomonadota</taxon>
        <taxon>Betaproteobacteria</taxon>
        <taxon>Rhodocyclales</taxon>
        <taxon>Zoogloeaceae</taxon>
        <taxon>Zoogloea</taxon>
    </lineage>
</organism>
<keyword evidence="1" id="KW-0812">Transmembrane</keyword>
<keyword evidence="3" id="KW-1185">Reference proteome</keyword>
<proteinExistence type="predicted"/>
<feature type="transmembrane region" description="Helical" evidence="1">
    <location>
        <begin position="156"/>
        <end position="174"/>
    </location>
</feature>
<protein>
    <submittedName>
        <fullName evidence="2">Uncharacterized protein</fullName>
    </submittedName>
</protein>
<keyword evidence="1" id="KW-1133">Transmembrane helix</keyword>
<accession>A0A6C2C9M6</accession>
<feature type="transmembrane region" description="Helical" evidence="1">
    <location>
        <begin position="31"/>
        <end position="49"/>
    </location>
</feature>
<dbReference type="EMBL" id="SDKK01000049">
    <property type="protein sequence ID" value="TYC50771.1"/>
    <property type="molecule type" value="Genomic_DNA"/>
</dbReference>
<evidence type="ECO:0000313" key="3">
    <source>
        <dbReference type="Proteomes" id="UP000389128"/>
    </source>
</evidence>
<evidence type="ECO:0000256" key="1">
    <source>
        <dbReference type="SAM" id="Phobius"/>
    </source>
</evidence>
<gene>
    <name evidence="2" type="ORF">ETQ85_25025</name>
</gene>
<reference evidence="2 3" key="1">
    <citation type="submission" date="2019-01" db="EMBL/GenBank/DDBJ databases">
        <title>Zoogloea oleivorans genome sequencing and assembly.</title>
        <authorList>
            <person name="Tancsics A."/>
            <person name="Farkas M."/>
            <person name="Kriszt B."/>
            <person name="Maroti G."/>
            <person name="Horvath B."/>
        </authorList>
    </citation>
    <scope>NUCLEOTIDE SEQUENCE [LARGE SCALE GENOMIC DNA]</scope>
    <source>
        <strain evidence="2 3">Buc</strain>
    </source>
</reference>
<dbReference type="AlphaFoldDB" id="A0A6C2C9M6"/>